<evidence type="ECO:0000256" key="1">
    <source>
        <dbReference type="SAM" id="SignalP"/>
    </source>
</evidence>
<dbReference type="Proteomes" id="UP000509597">
    <property type="component" value="Chromosome"/>
</dbReference>
<evidence type="ECO:0000313" key="2">
    <source>
        <dbReference type="EMBL" id="QLG89355.1"/>
    </source>
</evidence>
<organism evidence="2 3">
    <name type="scientific">Chitinibacter bivalviorum</name>
    <dbReference type="NCBI Taxonomy" id="2739434"/>
    <lineage>
        <taxon>Bacteria</taxon>
        <taxon>Pseudomonadati</taxon>
        <taxon>Pseudomonadota</taxon>
        <taxon>Betaproteobacteria</taxon>
        <taxon>Neisseriales</taxon>
        <taxon>Chitinibacteraceae</taxon>
        <taxon>Chitinibacter</taxon>
    </lineage>
</organism>
<dbReference type="KEGG" id="chiz:HQ393_14490"/>
<gene>
    <name evidence="2" type="ORF">HQ393_14490</name>
</gene>
<reference evidence="2 3" key="1">
    <citation type="submission" date="2020-07" db="EMBL/GenBank/DDBJ databases">
        <title>Complete genome sequence of Chitinibacter sp. 2T18.</title>
        <authorList>
            <person name="Bae J.-W."/>
            <person name="Choi J.-W."/>
        </authorList>
    </citation>
    <scope>NUCLEOTIDE SEQUENCE [LARGE SCALE GENOMIC DNA]</scope>
    <source>
        <strain evidence="2 3">2T18</strain>
    </source>
</reference>
<name>A0A7H9BKZ7_9NEIS</name>
<dbReference type="EMBL" id="CP058627">
    <property type="protein sequence ID" value="QLG89355.1"/>
    <property type="molecule type" value="Genomic_DNA"/>
</dbReference>
<sequence length="141" mass="16578">MKRRLSGLLLALSVGTALAADVGVSIGVGDPNFYGQINIGNAPRPQVIYQEPVVIRHAPTYYPPIYLRVPPGHAQYWGRYCDRYMACGRPVYFVRDDWYRDVYAPRYRHDGRRDDWDDGQWRGSRWDHGRWHGHHRHERDD</sequence>
<feature type="chain" id="PRO_5028861225" evidence="1">
    <location>
        <begin position="20"/>
        <end position="141"/>
    </location>
</feature>
<protein>
    <submittedName>
        <fullName evidence="2">Uncharacterized protein</fullName>
    </submittedName>
</protein>
<proteinExistence type="predicted"/>
<dbReference type="AlphaFoldDB" id="A0A7H9BKZ7"/>
<accession>A0A7H9BKZ7</accession>
<keyword evidence="1" id="KW-0732">Signal</keyword>
<evidence type="ECO:0000313" key="3">
    <source>
        <dbReference type="Proteomes" id="UP000509597"/>
    </source>
</evidence>
<keyword evidence="3" id="KW-1185">Reference proteome</keyword>
<feature type="signal peptide" evidence="1">
    <location>
        <begin position="1"/>
        <end position="19"/>
    </location>
</feature>
<dbReference type="RefSeq" id="WP_179355917.1">
    <property type="nucleotide sequence ID" value="NZ_CP058627.1"/>
</dbReference>